<organism evidence="2">
    <name type="scientific">Cucumis melo</name>
    <name type="common">Muskmelon</name>
    <dbReference type="NCBI Taxonomy" id="3656"/>
    <lineage>
        <taxon>Eukaryota</taxon>
        <taxon>Viridiplantae</taxon>
        <taxon>Streptophyta</taxon>
        <taxon>Embryophyta</taxon>
        <taxon>Tracheophyta</taxon>
        <taxon>Spermatophyta</taxon>
        <taxon>Magnoliopsida</taxon>
        <taxon>eudicotyledons</taxon>
        <taxon>Gunneridae</taxon>
        <taxon>Pentapetalae</taxon>
        <taxon>rosids</taxon>
        <taxon>fabids</taxon>
        <taxon>Cucurbitales</taxon>
        <taxon>Cucurbitaceae</taxon>
        <taxon>Benincaseae</taxon>
        <taxon>Cucumis</taxon>
    </lineage>
</organism>
<proteinExistence type="predicted"/>
<name>A0A9I9CBZ9_CUCME</name>
<dbReference type="Gramene" id="MELO3C000243.2.1">
    <property type="protein sequence ID" value="MELO3C000243.2.1"/>
    <property type="gene ID" value="MELO3C000243.2"/>
</dbReference>
<feature type="region of interest" description="Disordered" evidence="1">
    <location>
        <begin position="1"/>
        <end position="44"/>
    </location>
</feature>
<reference evidence="2" key="1">
    <citation type="submission" date="2023-03" db="UniProtKB">
        <authorList>
            <consortium name="EnsemblPlants"/>
        </authorList>
    </citation>
    <scope>IDENTIFICATION</scope>
</reference>
<evidence type="ECO:0000256" key="1">
    <source>
        <dbReference type="SAM" id="MobiDB-lite"/>
    </source>
</evidence>
<dbReference type="AlphaFoldDB" id="A0A9I9CBZ9"/>
<accession>A0A9I9CBZ9</accession>
<evidence type="ECO:0000313" key="2">
    <source>
        <dbReference type="EnsemblPlants" id="MELO3C000243.2.1"/>
    </source>
</evidence>
<protein>
    <submittedName>
        <fullName evidence="2">Uncharacterized protein</fullName>
    </submittedName>
</protein>
<dbReference type="EnsemblPlants" id="MELO3C000243.2.1">
    <property type="protein sequence ID" value="MELO3C000243.2.1"/>
    <property type="gene ID" value="MELO3C000243.2"/>
</dbReference>
<sequence length="44" mass="4785">CRSPRSSDAGEPPLVIADSRCKNPTRFQADPTHNPLPVRAERAA</sequence>